<gene>
    <name evidence="1" type="ORF">B4U80_14742</name>
</gene>
<dbReference type="VEuPathDB" id="VectorBase:LDEU014212"/>
<evidence type="ECO:0000313" key="2">
    <source>
        <dbReference type="Proteomes" id="UP000288716"/>
    </source>
</evidence>
<comment type="caution">
    <text evidence="1">The sequence shown here is derived from an EMBL/GenBank/DDBJ whole genome shotgun (WGS) entry which is preliminary data.</text>
</comment>
<dbReference type="Proteomes" id="UP000288716">
    <property type="component" value="Unassembled WGS sequence"/>
</dbReference>
<dbReference type="InterPro" id="IPR016186">
    <property type="entry name" value="C-type_lectin-like/link_sf"/>
</dbReference>
<reference evidence="1 2" key="1">
    <citation type="journal article" date="2018" name="Gigascience">
        <title>Genomes of trombidid mites reveal novel predicted allergens and laterally-transferred genes associated with secondary metabolism.</title>
        <authorList>
            <person name="Dong X."/>
            <person name="Chaisiri K."/>
            <person name="Xia D."/>
            <person name="Armstrong S.D."/>
            <person name="Fang Y."/>
            <person name="Donnelly M.J."/>
            <person name="Kadowaki T."/>
            <person name="McGarry J.W."/>
            <person name="Darby A.C."/>
            <person name="Makepeace B.L."/>
        </authorList>
    </citation>
    <scope>NUCLEOTIDE SEQUENCE [LARGE SCALE GENOMIC DNA]</scope>
    <source>
        <strain evidence="1">UoL-UT</strain>
    </source>
</reference>
<accession>A0A443QRK8</accession>
<feature type="non-terminal residue" evidence="1">
    <location>
        <position position="1"/>
    </location>
</feature>
<protein>
    <recommendedName>
        <fullName evidence="3">C-type lectin domain-containing protein</fullName>
    </recommendedName>
</protein>
<dbReference type="SUPFAM" id="SSF56436">
    <property type="entry name" value="C-type lectin-like"/>
    <property type="match status" value="1"/>
</dbReference>
<dbReference type="AlphaFoldDB" id="A0A443QRK8"/>
<dbReference type="CDD" id="cd00037">
    <property type="entry name" value="CLECT"/>
    <property type="match status" value="1"/>
</dbReference>
<evidence type="ECO:0008006" key="3">
    <source>
        <dbReference type="Google" id="ProtNLM"/>
    </source>
</evidence>
<dbReference type="Gene3D" id="3.10.100.10">
    <property type="entry name" value="Mannose-Binding Protein A, subunit A"/>
    <property type="match status" value="1"/>
</dbReference>
<keyword evidence="2" id="KW-1185">Reference proteome</keyword>
<evidence type="ECO:0000313" key="1">
    <source>
        <dbReference type="EMBL" id="RWS05641.1"/>
    </source>
</evidence>
<dbReference type="InterPro" id="IPR016187">
    <property type="entry name" value="CTDL_fold"/>
</dbReference>
<name>A0A443QRK8_9ACAR</name>
<sequence>SVTVSIECPYGLYYFNGYCYSVNNYQSVRGFDALMSCTALKDDLVSIYSEEENFFLMESHLSSGPLEVLMFFKNT</sequence>
<dbReference type="EMBL" id="NCKV01052683">
    <property type="protein sequence ID" value="RWS05641.1"/>
    <property type="molecule type" value="Genomic_DNA"/>
</dbReference>
<dbReference type="OrthoDB" id="5872782at2759"/>
<organism evidence="1 2">
    <name type="scientific">Leptotrombidium deliense</name>
    <dbReference type="NCBI Taxonomy" id="299467"/>
    <lineage>
        <taxon>Eukaryota</taxon>
        <taxon>Metazoa</taxon>
        <taxon>Ecdysozoa</taxon>
        <taxon>Arthropoda</taxon>
        <taxon>Chelicerata</taxon>
        <taxon>Arachnida</taxon>
        <taxon>Acari</taxon>
        <taxon>Acariformes</taxon>
        <taxon>Trombidiformes</taxon>
        <taxon>Prostigmata</taxon>
        <taxon>Anystina</taxon>
        <taxon>Parasitengona</taxon>
        <taxon>Trombiculoidea</taxon>
        <taxon>Trombiculidae</taxon>
        <taxon>Leptotrombidium</taxon>
    </lineage>
</organism>
<proteinExistence type="predicted"/>